<sequence length="118" mass="14356">MSWVFWQEVQDELSKLNKSFSLNSCFGYFGKNFLSWVFWQEVQDEPSKLRHFVSGFAFVFPFFTVLREAYKIKKFLPLDLRPKKTRPIRRRLTKHQCFVRQQSISFSFFSLFLKAFEM</sequence>
<dbReference type="GO" id="GO:0003735">
    <property type="term" value="F:structural constituent of ribosome"/>
    <property type="evidence" value="ECO:0007669"/>
    <property type="project" value="TreeGrafter"/>
</dbReference>
<keyword evidence="1" id="KW-0472">Membrane</keyword>
<name>A0A6N2KDV6_SALVM</name>
<dbReference type="Gene3D" id="6.10.250.3450">
    <property type="match status" value="1"/>
</dbReference>
<accession>A0A6N2KDV6</accession>
<dbReference type="GO" id="GO:0003729">
    <property type="term" value="F:mRNA binding"/>
    <property type="evidence" value="ECO:0007669"/>
    <property type="project" value="TreeGrafter"/>
</dbReference>
<keyword evidence="1" id="KW-1133">Transmembrane helix</keyword>
<dbReference type="EMBL" id="CAADRP010000320">
    <property type="protein sequence ID" value="VFU26564.1"/>
    <property type="molecule type" value="Genomic_DNA"/>
</dbReference>
<proteinExistence type="predicted"/>
<evidence type="ECO:0000256" key="1">
    <source>
        <dbReference type="SAM" id="Phobius"/>
    </source>
</evidence>
<protein>
    <submittedName>
        <fullName evidence="2">Uncharacterized protein</fullName>
    </submittedName>
</protein>
<gene>
    <name evidence="2" type="ORF">SVIM_LOCUS71781</name>
</gene>
<reference evidence="2" key="1">
    <citation type="submission" date="2019-03" db="EMBL/GenBank/DDBJ databases">
        <authorList>
            <person name="Mank J."/>
            <person name="Almeida P."/>
        </authorList>
    </citation>
    <scope>NUCLEOTIDE SEQUENCE</scope>
    <source>
        <strain evidence="2">78183</strain>
    </source>
</reference>
<dbReference type="GO" id="GO:0000463">
    <property type="term" value="P:maturation of LSU-rRNA from tricistronic rRNA transcript (SSU-rRNA, 5.8S rRNA, LSU-rRNA)"/>
    <property type="evidence" value="ECO:0007669"/>
    <property type="project" value="InterPro"/>
</dbReference>
<feature type="transmembrane region" description="Helical" evidence="1">
    <location>
        <begin position="51"/>
        <end position="70"/>
    </location>
</feature>
<dbReference type="PANTHER" id="PTHR45722:SF2">
    <property type="entry name" value="LARGE RIBOSOMAL SUBUNIT PROTEIN UL29-RELATED"/>
    <property type="match status" value="1"/>
</dbReference>
<feature type="transmembrane region" description="Helical" evidence="1">
    <location>
        <begin position="20"/>
        <end position="39"/>
    </location>
</feature>
<dbReference type="AlphaFoldDB" id="A0A6N2KDV6"/>
<dbReference type="PANTHER" id="PTHR45722">
    <property type="entry name" value="60S RIBOSOMAL PROTEIN L35"/>
    <property type="match status" value="1"/>
</dbReference>
<keyword evidence="1" id="KW-0812">Transmembrane</keyword>
<dbReference type="GO" id="GO:0022625">
    <property type="term" value="C:cytosolic large ribosomal subunit"/>
    <property type="evidence" value="ECO:0007669"/>
    <property type="project" value="InterPro"/>
</dbReference>
<dbReference type="InterPro" id="IPR045059">
    <property type="entry name" value="Ribosomal_uL29_euk"/>
</dbReference>
<organism evidence="2">
    <name type="scientific">Salix viminalis</name>
    <name type="common">Common osier</name>
    <name type="synonym">Basket willow</name>
    <dbReference type="NCBI Taxonomy" id="40686"/>
    <lineage>
        <taxon>Eukaryota</taxon>
        <taxon>Viridiplantae</taxon>
        <taxon>Streptophyta</taxon>
        <taxon>Embryophyta</taxon>
        <taxon>Tracheophyta</taxon>
        <taxon>Spermatophyta</taxon>
        <taxon>Magnoliopsida</taxon>
        <taxon>eudicotyledons</taxon>
        <taxon>Gunneridae</taxon>
        <taxon>Pentapetalae</taxon>
        <taxon>rosids</taxon>
        <taxon>fabids</taxon>
        <taxon>Malpighiales</taxon>
        <taxon>Salicaceae</taxon>
        <taxon>Saliceae</taxon>
        <taxon>Salix</taxon>
    </lineage>
</organism>
<evidence type="ECO:0000313" key="2">
    <source>
        <dbReference type="EMBL" id="VFU26564.1"/>
    </source>
</evidence>